<dbReference type="GO" id="GO:0016747">
    <property type="term" value="F:acyltransferase activity, transferring groups other than amino-acyl groups"/>
    <property type="evidence" value="ECO:0007669"/>
    <property type="project" value="InterPro"/>
</dbReference>
<evidence type="ECO:0000313" key="3">
    <source>
        <dbReference type="Proteomes" id="UP000183508"/>
    </source>
</evidence>
<dbReference type="PROSITE" id="PS51186">
    <property type="entry name" value="GNAT"/>
    <property type="match status" value="1"/>
</dbReference>
<evidence type="ECO:0000259" key="1">
    <source>
        <dbReference type="PROSITE" id="PS51186"/>
    </source>
</evidence>
<dbReference type="Gene3D" id="3.40.630.30">
    <property type="match status" value="1"/>
</dbReference>
<protein>
    <submittedName>
        <fullName evidence="2">Acetyltransferase (GNAT) family protein</fullName>
    </submittedName>
</protein>
<gene>
    <name evidence="2" type="ORF">SAMN05421543_13120</name>
</gene>
<dbReference type="STRING" id="392015.SAMN05421543_13120"/>
<dbReference type="InterPro" id="IPR000182">
    <property type="entry name" value="GNAT_dom"/>
</dbReference>
<dbReference type="AlphaFoldDB" id="A0A1I7LAT0"/>
<organism evidence="2 3">
    <name type="scientific">Alicyclobacillus macrosporangiidus</name>
    <dbReference type="NCBI Taxonomy" id="392015"/>
    <lineage>
        <taxon>Bacteria</taxon>
        <taxon>Bacillati</taxon>
        <taxon>Bacillota</taxon>
        <taxon>Bacilli</taxon>
        <taxon>Bacillales</taxon>
        <taxon>Alicyclobacillaceae</taxon>
        <taxon>Alicyclobacillus</taxon>
    </lineage>
</organism>
<dbReference type="Proteomes" id="UP000183508">
    <property type="component" value="Unassembled WGS sequence"/>
</dbReference>
<evidence type="ECO:0000313" key="2">
    <source>
        <dbReference type="EMBL" id="SFV06809.1"/>
    </source>
</evidence>
<dbReference type="Pfam" id="PF00583">
    <property type="entry name" value="Acetyltransf_1"/>
    <property type="match status" value="1"/>
</dbReference>
<reference evidence="3" key="1">
    <citation type="submission" date="2016-10" db="EMBL/GenBank/DDBJ databases">
        <authorList>
            <person name="Varghese N."/>
        </authorList>
    </citation>
    <scope>NUCLEOTIDE SEQUENCE [LARGE SCALE GENOMIC DNA]</scope>
    <source>
        <strain evidence="3">DSM 17980</strain>
    </source>
</reference>
<dbReference type="InterPro" id="IPR016181">
    <property type="entry name" value="Acyl_CoA_acyltransferase"/>
</dbReference>
<dbReference type="SUPFAM" id="SSF55729">
    <property type="entry name" value="Acyl-CoA N-acyltransferases (Nat)"/>
    <property type="match status" value="1"/>
</dbReference>
<dbReference type="InterPro" id="IPR041496">
    <property type="entry name" value="YitH/HolE_GNAT"/>
</dbReference>
<dbReference type="PANTHER" id="PTHR47237">
    <property type="entry name" value="SLL0310 PROTEIN"/>
    <property type="match status" value="1"/>
</dbReference>
<dbReference type="PANTHER" id="PTHR47237:SF2">
    <property type="entry name" value="BLL4206 PROTEIN"/>
    <property type="match status" value="1"/>
</dbReference>
<sequence length="278" mass="30105">MLGREDEAALRALAERVGWQFTRDQTALFLSGIGRVRGVWRDGALIASGGLYRYDGRLASLGNVMVDPRFWRQGLATRLVTECLAEAKAAGAPVVLVATPMGEPLYRKLGFQTIGSVHRLEIDPAGTPAAASPMPNDVRPLQPCDLEEIVRLDERAFGACRRAVYETLFALRTPGWGCRDADGALLGFTFAIRKPSALCLGPVVARDVSIALALVRRASSGWTVPVRVDVPHEQTAFRCGLLAGGFRERMISPLMSFGTDSLPGARSRWFALLDPALG</sequence>
<dbReference type="CDD" id="cd04301">
    <property type="entry name" value="NAT_SF"/>
    <property type="match status" value="1"/>
</dbReference>
<dbReference type="InterPro" id="IPR052729">
    <property type="entry name" value="Acyl/Acetyltrans_Enzymes"/>
</dbReference>
<proteinExistence type="predicted"/>
<dbReference type="EMBL" id="FPBV01000031">
    <property type="protein sequence ID" value="SFV06809.1"/>
    <property type="molecule type" value="Genomic_DNA"/>
</dbReference>
<feature type="domain" description="N-acetyltransferase" evidence="1">
    <location>
        <begin position="1"/>
        <end position="139"/>
    </location>
</feature>
<dbReference type="Gene3D" id="3.40.630.90">
    <property type="match status" value="1"/>
</dbReference>
<keyword evidence="3" id="KW-1185">Reference proteome</keyword>
<dbReference type="Pfam" id="PF18014">
    <property type="entry name" value="Acetyltransf_18"/>
    <property type="match status" value="1"/>
</dbReference>
<keyword evidence="2" id="KW-0808">Transferase</keyword>
<name>A0A1I7LAT0_9BACL</name>
<accession>A0A1I7LAT0</accession>